<dbReference type="Gene3D" id="3.40.50.880">
    <property type="match status" value="1"/>
</dbReference>
<dbReference type="OMA" id="FKHVDKG"/>
<sequence>MLKNKHILTIVSNDYDDLEFHYPLIRLKEAGATVDIASEIKGQTYKGKYGLSTVSDLSFDEVDITKYDGIIIPGGWAPDYLRRLPKVLDFIRYLNEHKKIIGSICHAGWVLSSAGILKGVTLTSTPGIKDDMMYAGATWVDKPVVVDKHIVTARRPIDLPYYLPKLIEALSKQ</sequence>
<comment type="caution">
    <text evidence="3">The sequence shown here is derived from an EMBL/GenBank/DDBJ whole genome shotgun (WGS) entry which is preliminary data.</text>
</comment>
<dbReference type="GeneID" id="41338986"/>
<evidence type="ECO:0000256" key="1">
    <source>
        <dbReference type="ARBA" id="ARBA00008542"/>
    </source>
</evidence>
<organism evidence="3 4">
    <name type="scientific">Acholeplasma laidlawii</name>
    <dbReference type="NCBI Taxonomy" id="2148"/>
    <lineage>
        <taxon>Bacteria</taxon>
        <taxon>Bacillati</taxon>
        <taxon>Mycoplasmatota</taxon>
        <taxon>Mollicutes</taxon>
        <taxon>Acholeplasmatales</taxon>
        <taxon>Acholeplasmataceae</taxon>
        <taxon>Acholeplasma</taxon>
    </lineage>
</organism>
<dbReference type="RefSeq" id="WP_012242776.1">
    <property type="nucleotide sequence ID" value="NZ_CP103951.1"/>
</dbReference>
<reference evidence="3 4" key="1">
    <citation type="submission" date="2019-07" db="EMBL/GenBank/DDBJ databases">
        <title>Genome sequence of Acholeplasma laidlawii strain with increased resistance to erythromycin.</title>
        <authorList>
            <person name="Medvedeva E.S."/>
            <person name="Baranova N.B."/>
            <person name="Siniagina M.N."/>
            <person name="Mouzykantov A."/>
            <person name="Chernova O.A."/>
            <person name="Chernov V.M."/>
        </authorList>
    </citation>
    <scope>NUCLEOTIDE SEQUENCE [LARGE SCALE GENOMIC DNA]</scope>
    <source>
        <strain evidence="3 4">PG8REry</strain>
    </source>
</reference>
<dbReference type="InterPro" id="IPR029062">
    <property type="entry name" value="Class_I_gatase-like"/>
</dbReference>
<proteinExistence type="inferred from homology"/>
<dbReference type="CDD" id="cd03134">
    <property type="entry name" value="GATase1_PfpI_like"/>
    <property type="match status" value="1"/>
</dbReference>
<accession>A0A553IHQ1</accession>
<evidence type="ECO:0000313" key="4">
    <source>
        <dbReference type="Proteomes" id="UP000315938"/>
    </source>
</evidence>
<name>A0A553IHQ1_ACHLA</name>
<dbReference type="InterPro" id="IPR006286">
    <property type="entry name" value="C56_PfpI-like"/>
</dbReference>
<evidence type="ECO:0000259" key="2">
    <source>
        <dbReference type="Pfam" id="PF01965"/>
    </source>
</evidence>
<dbReference type="NCBIfam" id="TIGR01382">
    <property type="entry name" value="PfpI"/>
    <property type="match status" value="1"/>
</dbReference>
<dbReference type="InterPro" id="IPR002818">
    <property type="entry name" value="DJ-1/PfpI"/>
</dbReference>
<dbReference type="PANTHER" id="PTHR42733:SF13">
    <property type="entry name" value="DJ-1_PFPI DOMAIN-CONTAINING PROTEIN"/>
    <property type="match status" value="1"/>
</dbReference>
<dbReference type="EMBL" id="VKID01000001">
    <property type="protein sequence ID" value="TRX99734.1"/>
    <property type="molecule type" value="Genomic_DNA"/>
</dbReference>
<dbReference type="AlphaFoldDB" id="A0A553IHQ1"/>
<dbReference type="GO" id="GO:0016740">
    <property type="term" value="F:transferase activity"/>
    <property type="evidence" value="ECO:0007669"/>
    <property type="project" value="UniProtKB-KW"/>
</dbReference>
<gene>
    <name evidence="3" type="ORF">FNV44_01455</name>
</gene>
<comment type="similarity">
    <text evidence="1">Belongs to the peptidase C56 family.</text>
</comment>
<dbReference type="Proteomes" id="UP000315938">
    <property type="component" value="Unassembled WGS sequence"/>
</dbReference>
<evidence type="ECO:0000313" key="3">
    <source>
        <dbReference type="EMBL" id="TRX99734.1"/>
    </source>
</evidence>
<protein>
    <submittedName>
        <fullName evidence="3">Type 1 glutamine amidotransferase</fullName>
    </submittedName>
</protein>
<keyword evidence="3" id="KW-0808">Transferase</keyword>
<feature type="domain" description="DJ-1/PfpI" evidence="2">
    <location>
        <begin position="5"/>
        <end position="168"/>
    </location>
</feature>
<dbReference type="PANTHER" id="PTHR42733">
    <property type="entry name" value="DJ-1 PROTEIN"/>
    <property type="match status" value="1"/>
</dbReference>
<dbReference type="PROSITE" id="PS51276">
    <property type="entry name" value="PEPTIDASE_C56_PFPI"/>
    <property type="match status" value="1"/>
</dbReference>
<dbReference type="SUPFAM" id="SSF52317">
    <property type="entry name" value="Class I glutamine amidotransferase-like"/>
    <property type="match status" value="1"/>
</dbReference>
<keyword evidence="3" id="KW-0315">Glutamine amidotransferase</keyword>
<dbReference type="Pfam" id="PF01965">
    <property type="entry name" value="DJ-1_PfpI"/>
    <property type="match status" value="1"/>
</dbReference>